<comment type="caution">
    <text evidence="1">The sequence shown here is derived from an EMBL/GenBank/DDBJ whole genome shotgun (WGS) entry which is preliminary data.</text>
</comment>
<protein>
    <submittedName>
        <fullName evidence="1">Uncharacterized protein</fullName>
    </submittedName>
</protein>
<evidence type="ECO:0000313" key="1">
    <source>
        <dbReference type="EMBL" id="KKN15652.1"/>
    </source>
</evidence>
<dbReference type="AlphaFoldDB" id="A0A0F9NU65"/>
<organism evidence="1">
    <name type="scientific">marine sediment metagenome</name>
    <dbReference type="NCBI Taxonomy" id="412755"/>
    <lineage>
        <taxon>unclassified sequences</taxon>
        <taxon>metagenomes</taxon>
        <taxon>ecological metagenomes</taxon>
    </lineage>
</organism>
<proteinExistence type="predicted"/>
<accession>A0A0F9NU65</accession>
<gene>
    <name evidence="1" type="ORF">LCGC14_0983880</name>
</gene>
<dbReference type="EMBL" id="LAZR01003692">
    <property type="protein sequence ID" value="KKN15652.1"/>
    <property type="molecule type" value="Genomic_DNA"/>
</dbReference>
<sequence length="143" mass="15681">MSSTLDDFFGDGSEESVPECSFCGEAEGELIVGVQDAYGPTHWHHATCKAKDDATKGTPLTPTWDEAMEISIGGGIINRAEVRLKNLNIEGLVFVDTLDGFRAIRVEGKGEVIPSLPEEPVLVNYHLGEEWTAWYDNIEKIGK</sequence>
<name>A0A0F9NU65_9ZZZZ</name>
<reference evidence="1" key="1">
    <citation type="journal article" date="2015" name="Nature">
        <title>Complex archaea that bridge the gap between prokaryotes and eukaryotes.</title>
        <authorList>
            <person name="Spang A."/>
            <person name="Saw J.H."/>
            <person name="Jorgensen S.L."/>
            <person name="Zaremba-Niedzwiedzka K."/>
            <person name="Martijn J."/>
            <person name="Lind A.E."/>
            <person name="van Eijk R."/>
            <person name="Schleper C."/>
            <person name="Guy L."/>
            <person name="Ettema T.J."/>
        </authorList>
    </citation>
    <scope>NUCLEOTIDE SEQUENCE</scope>
</reference>